<feature type="transmembrane region" description="Helical" evidence="1">
    <location>
        <begin position="139"/>
        <end position="160"/>
    </location>
</feature>
<dbReference type="EMBL" id="JRNQ01000004">
    <property type="protein sequence ID" value="KGF45700.1"/>
    <property type="molecule type" value="Genomic_DNA"/>
</dbReference>
<keyword evidence="1" id="KW-0812">Transmembrane</keyword>
<sequence length="395" mass="42963">MNNTEKGKNVKNGILQKSFRWIPSGIVCLLIVGGLFSYIGSIMGAANMLNTIMKTAHDLLLNTVFYLMAICVVTGAIGKIFMEFGVVDLLEKLLRPLMRPLYHMPGVASLGAVLTFLSDNPAIITLSKDKRFSRYFSKAQFISLTNFGTAFGMGLIVIIYMIGNGYFVESLIGLAGAFVGCAVSTRLMQRFVIKAYPAYATEHPYEEENEETVEKVEEEKAQPSRSMFVKILDALLDGGKSGVDVGIAIIPGVLIISTLVMILTFGPTNGTYTGSAYEGVELLPALAYKVDWFFRYVFGFSDPHQVAFPITALGAVGAALSLIPKFQANGWLDGNAIAVFTAIGMCWSGFLSTHTAMLDSLGYRELTPKAILSHTFGGVAAALTAHWIYLLYMLL</sequence>
<dbReference type="GeneID" id="78530839"/>
<keyword evidence="1" id="KW-1133">Transmembrane helix</keyword>
<evidence type="ECO:0000256" key="1">
    <source>
        <dbReference type="SAM" id="Phobius"/>
    </source>
</evidence>
<feature type="transmembrane region" description="Helical" evidence="1">
    <location>
        <begin position="20"/>
        <end position="39"/>
    </location>
</feature>
<dbReference type="OrthoDB" id="6189592at2"/>
<dbReference type="InterPro" id="IPR036259">
    <property type="entry name" value="MFS_trans_sf"/>
</dbReference>
<feature type="transmembrane region" description="Helical" evidence="1">
    <location>
        <begin position="101"/>
        <end position="118"/>
    </location>
</feature>
<organism evidence="2 3">
    <name type="scientific">Prevotella bivia DNF00320</name>
    <dbReference type="NCBI Taxonomy" id="1401068"/>
    <lineage>
        <taxon>Bacteria</taxon>
        <taxon>Pseudomonadati</taxon>
        <taxon>Bacteroidota</taxon>
        <taxon>Bacteroidia</taxon>
        <taxon>Bacteroidales</taxon>
        <taxon>Prevotellaceae</taxon>
        <taxon>Prevotella</taxon>
    </lineage>
</organism>
<evidence type="ECO:0000313" key="3">
    <source>
        <dbReference type="Proteomes" id="UP000029525"/>
    </source>
</evidence>
<feature type="transmembrane region" description="Helical" evidence="1">
    <location>
        <begin position="306"/>
        <end position="323"/>
    </location>
</feature>
<dbReference type="SUPFAM" id="SSF103473">
    <property type="entry name" value="MFS general substrate transporter"/>
    <property type="match status" value="1"/>
</dbReference>
<feature type="transmembrane region" description="Helical" evidence="1">
    <location>
        <begin position="166"/>
        <end position="185"/>
    </location>
</feature>
<reference evidence="2 3" key="1">
    <citation type="submission" date="2014-07" db="EMBL/GenBank/DDBJ databases">
        <authorList>
            <person name="McCorrison J."/>
            <person name="Sanka R."/>
            <person name="Torralba M."/>
            <person name="Gillis M."/>
            <person name="Haft D.H."/>
            <person name="Methe B."/>
            <person name="Sutton G."/>
            <person name="Nelson K.E."/>
        </authorList>
    </citation>
    <scope>NUCLEOTIDE SEQUENCE [LARGE SCALE GENOMIC DNA]</scope>
    <source>
        <strain evidence="2 3">DNF00320</strain>
    </source>
</reference>
<accession>A0A096AFK8</accession>
<feature type="transmembrane region" description="Helical" evidence="1">
    <location>
        <begin position="371"/>
        <end position="392"/>
    </location>
</feature>
<name>A0A096AFK8_9BACT</name>
<feature type="transmembrane region" description="Helical" evidence="1">
    <location>
        <begin position="59"/>
        <end position="81"/>
    </location>
</feature>
<dbReference type="Proteomes" id="UP000029525">
    <property type="component" value="Unassembled WGS sequence"/>
</dbReference>
<evidence type="ECO:0000313" key="2">
    <source>
        <dbReference type="EMBL" id="KGF45700.1"/>
    </source>
</evidence>
<keyword evidence="1" id="KW-0472">Membrane</keyword>
<feature type="transmembrane region" description="Helical" evidence="1">
    <location>
        <begin position="330"/>
        <end position="351"/>
    </location>
</feature>
<protein>
    <submittedName>
        <fullName evidence="2">Membrane protein</fullName>
    </submittedName>
</protein>
<dbReference type="RefSeq" id="WP_004336837.1">
    <property type="nucleotide sequence ID" value="NZ_JRNQ01000004.1"/>
</dbReference>
<gene>
    <name evidence="2" type="ORF">HMPREF0647_00900</name>
</gene>
<feature type="transmembrane region" description="Helical" evidence="1">
    <location>
        <begin position="245"/>
        <end position="265"/>
    </location>
</feature>
<comment type="caution">
    <text evidence="2">The sequence shown here is derived from an EMBL/GenBank/DDBJ whole genome shotgun (WGS) entry which is preliminary data.</text>
</comment>
<dbReference type="AlphaFoldDB" id="A0A096AFK8"/>
<proteinExistence type="predicted"/>